<dbReference type="Proteomes" id="UP001499987">
    <property type="component" value="Unassembled WGS sequence"/>
</dbReference>
<comment type="caution">
    <text evidence="1">The sequence shown here is derived from an EMBL/GenBank/DDBJ whole genome shotgun (WGS) entry which is preliminary data.</text>
</comment>
<gene>
    <name evidence="1" type="ORF">GCM10009663_52260</name>
</gene>
<dbReference type="RefSeq" id="WP_344626127.1">
    <property type="nucleotide sequence ID" value="NZ_BAAALD010000059.1"/>
</dbReference>
<evidence type="ECO:0000313" key="1">
    <source>
        <dbReference type="EMBL" id="GAA1103347.1"/>
    </source>
</evidence>
<sequence>MTFVEHLTSRARHGRHREVLPELLGLATDPAAPPDPAWEAAAAAVQILCWEDRFAEAGELAELLIERQGPDGGDLCDQDMPFIEAFLAAQLYAGVPAQPRMRAAADHVPEGRVLRDGLLWPAEQLDVRPVEWLLPCHYDWGGPRAPREGVIGEWLLDRDFAALEPREKRVAWEAVAKTNDFARGRELVESLGELPDQYYLCLWLAGWYAVEGDVAGGERMLLAAHARWWPYMRWDVIPTSEVLQPTLRRVVTDEVRQHFLTRPAGPEASGGPS</sequence>
<accession>A0ABP4EG29</accession>
<reference evidence="2" key="1">
    <citation type="journal article" date="2019" name="Int. J. Syst. Evol. Microbiol.">
        <title>The Global Catalogue of Microorganisms (GCM) 10K type strain sequencing project: providing services to taxonomists for standard genome sequencing and annotation.</title>
        <authorList>
            <consortium name="The Broad Institute Genomics Platform"/>
            <consortium name="The Broad Institute Genome Sequencing Center for Infectious Disease"/>
            <person name="Wu L."/>
            <person name="Ma J."/>
        </authorList>
    </citation>
    <scope>NUCLEOTIDE SEQUENCE [LARGE SCALE GENOMIC DNA]</scope>
    <source>
        <strain evidence="2">JCM 13002</strain>
    </source>
</reference>
<keyword evidence="2" id="KW-1185">Reference proteome</keyword>
<protein>
    <submittedName>
        <fullName evidence="1">Uncharacterized protein</fullName>
    </submittedName>
</protein>
<name>A0ABP4EG29_9ACTN</name>
<proteinExistence type="predicted"/>
<evidence type="ECO:0000313" key="2">
    <source>
        <dbReference type="Proteomes" id="UP001499987"/>
    </source>
</evidence>
<organism evidence="1 2">
    <name type="scientific">Kitasatospora arboriphila</name>
    <dbReference type="NCBI Taxonomy" id="258052"/>
    <lineage>
        <taxon>Bacteria</taxon>
        <taxon>Bacillati</taxon>
        <taxon>Actinomycetota</taxon>
        <taxon>Actinomycetes</taxon>
        <taxon>Kitasatosporales</taxon>
        <taxon>Streptomycetaceae</taxon>
        <taxon>Kitasatospora</taxon>
    </lineage>
</organism>
<dbReference type="EMBL" id="BAAALD010000059">
    <property type="protein sequence ID" value="GAA1103347.1"/>
    <property type="molecule type" value="Genomic_DNA"/>
</dbReference>